<proteinExistence type="predicted"/>
<organism evidence="1 2">
    <name type="scientific">Elysia crispata</name>
    <name type="common">lettuce slug</name>
    <dbReference type="NCBI Taxonomy" id="231223"/>
    <lineage>
        <taxon>Eukaryota</taxon>
        <taxon>Metazoa</taxon>
        <taxon>Spiralia</taxon>
        <taxon>Lophotrochozoa</taxon>
        <taxon>Mollusca</taxon>
        <taxon>Gastropoda</taxon>
        <taxon>Heterobranchia</taxon>
        <taxon>Euthyneura</taxon>
        <taxon>Panpulmonata</taxon>
        <taxon>Sacoglossa</taxon>
        <taxon>Placobranchoidea</taxon>
        <taxon>Plakobranchidae</taxon>
        <taxon>Elysia</taxon>
    </lineage>
</organism>
<sequence length="176" mass="20501">MVSHHITAYLEEPVAYDPVWVIAIAFPNAAAKLEERGTKLEDFQKITNAMYYAMDSTKLLRICNIWLSCLKETTLHGLMWNNQPIKEVLQHPLRDGQMIKEVLQHPLRDGQMVKSLTDSLVNREEGERHQRNLNENEQLRKQIAEMEDGLREPNHKLQENQKDLLTWNSTTTSKIL</sequence>
<evidence type="ECO:0000313" key="1">
    <source>
        <dbReference type="EMBL" id="KAK3790627.1"/>
    </source>
</evidence>
<evidence type="ECO:0000313" key="2">
    <source>
        <dbReference type="Proteomes" id="UP001283361"/>
    </source>
</evidence>
<reference evidence="1" key="1">
    <citation type="journal article" date="2023" name="G3 (Bethesda)">
        <title>A reference genome for the long-term kleptoplast-retaining sea slug Elysia crispata morphotype clarki.</title>
        <authorList>
            <person name="Eastman K.E."/>
            <person name="Pendleton A.L."/>
            <person name="Shaikh M.A."/>
            <person name="Suttiyut T."/>
            <person name="Ogas R."/>
            <person name="Tomko P."/>
            <person name="Gavelis G."/>
            <person name="Widhalm J.R."/>
            <person name="Wisecaver J.H."/>
        </authorList>
    </citation>
    <scope>NUCLEOTIDE SEQUENCE</scope>
    <source>
        <strain evidence="1">ECLA1</strain>
    </source>
</reference>
<comment type="caution">
    <text evidence="1">The sequence shown here is derived from an EMBL/GenBank/DDBJ whole genome shotgun (WGS) entry which is preliminary data.</text>
</comment>
<protein>
    <submittedName>
        <fullName evidence="1">Uncharacterized protein</fullName>
    </submittedName>
</protein>
<keyword evidence="2" id="KW-1185">Reference proteome</keyword>
<gene>
    <name evidence="1" type="ORF">RRG08_043913</name>
</gene>
<dbReference type="AlphaFoldDB" id="A0AAE1AMN9"/>
<accession>A0AAE1AMN9</accession>
<dbReference type="EMBL" id="JAWDGP010001523">
    <property type="protein sequence ID" value="KAK3790627.1"/>
    <property type="molecule type" value="Genomic_DNA"/>
</dbReference>
<name>A0AAE1AMN9_9GAST</name>
<dbReference type="Proteomes" id="UP001283361">
    <property type="component" value="Unassembled WGS sequence"/>
</dbReference>